<reference evidence="1 2" key="1">
    <citation type="submission" date="2020-11" db="EMBL/GenBank/DDBJ databases">
        <title>Genomic insight of Alicyclobacillus mali FL 18 reveals a new arsenic-resistant strain, with potential in environmental biotechnology.</title>
        <authorList>
            <person name="Fiorentino G."/>
            <person name="Gallo G."/>
            <person name="Aulitto M."/>
        </authorList>
    </citation>
    <scope>NUCLEOTIDE SEQUENCE [LARGE SCALE GENOMIC DNA]</scope>
    <source>
        <strain evidence="1 2">FL 18</strain>
    </source>
</reference>
<evidence type="ECO:0008006" key="3">
    <source>
        <dbReference type="Google" id="ProtNLM"/>
    </source>
</evidence>
<accession>A0ABS0F5Z0</accession>
<protein>
    <recommendedName>
        <fullName evidence="3">Stage III sporulation protein AG</fullName>
    </recommendedName>
</protein>
<gene>
    <name evidence="1" type="ORF">IW967_12700</name>
</gene>
<evidence type="ECO:0000313" key="1">
    <source>
        <dbReference type="EMBL" id="MBF8378715.1"/>
    </source>
</evidence>
<sequence length="154" mass="16192">MNWNLLLKQRGLVALGALGVVLLAFSWLWPGARSQPTSSPSPENAGITNSAWPWNVANADQGPQGVVSVSSYYEGELQSMLEKLPGVNAVSVLVTLAQNGQLASGSSNGVGVLGVLVTVDAENFFQAKTEIVDAITNVLDVPAYKITVEPQKGE</sequence>
<proteinExistence type="predicted"/>
<dbReference type="RefSeq" id="WP_195868091.1">
    <property type="nucleotide sequence ID" value="NZ_JADPKZ010000047.1"/>
</dbReference>
<comment type="caution">
    <text evidence="1">The sequence shown here is derived from an EMBL/GenBank/DDBJ whole genome shotgun (WGS) entry which is preliminary data.</text>
</comment>
<evidence type="ECO:0000313" key="2">
    <source>
        <dbReference type="Proteomes" id="UP000642910"/>
    </source>
</evidence>
<name>A0ABS0F5Z0_9BACL</name>
<organism evidence="1 2">
    <name type="scientific">Alicyclobacillus mali</name>
    <name type="common">ex Roth et al. 2021</name>
    <dbReference type="NCBI Taxonomy" id="1123961"/>
    <lineage>
        <taxon>Bacteria</taxon>
        <taxon>Bacillati</taxon>
        <taxon>Bacillota</taxon>
        <taxon>Bacilli</taxon>
        <taxon>Bacillales</taxon>
        <taxon>Alicyclobacillaceae</taxon>
        <taxon>Alicyclobacillus</taxon>
    </lineage>
</organism>
<dbReference type="EMBL" id="JADPKZ010000047">
    <property type="protein sequence ID" value="MBF8378715.1"/>
    <property type="molecule type" value="Genomic_DNA"/>
</dbReference>
<keyword evidence="2" id="KW-1185">Reference proteome</keyword>
<dbReference type="Proteomes" id="UP000642910">
    <property type="component" value="Unassembled WGS sequence"/>
</dbReference>